<dbReference type="InterPro" id="IPR027417">
    <property type="entry name" value="P-loop_NTPase"/>
</dbReference>
<comment type="similarity">
    <text evidence="1">Belongs to the dynein heavy chain family.</text>
</comment>
<feature type="compositionally biased region" description="Pro residues" evidence="4">
    <location>
        <begin position="2659"/>
        <end position="2669"/>
    </location>
</feature>
<dbReference type="Pfam" id="PF12775">
    <property type="entry name" value="AAA_7"/>
    <property type="match status" value="1"/>
</dbReference>
<dbReference type="Gene3D" id="1.20.140.100">
    <property type="entry name" value="Dynein heavy chain, N-terminal domain 2"/>
    <property type="match status" value="1"/>
</dbReference>
<keyword evidence="11" id="KW-1185">Reference proteome</keyword>
<feature type="domain" description="Dynein heavy chain hydrolytic ATP-binding dynein motor region" evidence="6">
    <location>
        <begin position="1535"/>
        <end position="1741"/>
    </location>
</feature>
<gene>
    <name evidence="10" type="primary">DNHD1</name>
</gene>
<dbReference type="eggNOG" id="KOG3595">
    <property type="taxonomic scope" value="Eukaryota"/>
</dbReference>
<dbReference type="GeneTree" id="ENSGT00940000155523"/>
<dbReference type="InterPro" id="IPR042222">
    <property type="entry name" value="Dynein_2_N"/>
</dbReference>
<dbReference type="Pfam" id="PF12774">
    <property type="entry name" value="AAA_6"/>
    <property type="match status" value="1"/>
</dbReference>
<feature type="region of interest" description="Disordered" evidence="4">
    <location>
        <begin position="227"/>
        <end position="256"/>
    </location>
</feature>
<dbReference type="Pfam" id="PF17852">
    <property type="entry name" value="Dynein_AAA_lid"/>
    <property type="match status" value="1"/>
</dbReference>
<dbReference type="Pfam" id="PF12780">
    <property type="entry name" value="AAA_8"/>
    <property type="match status" value="1"/>
</dbReference>
<dbReference type="PANTHER" id="PTHR10676">
    <property type="entry name" value="DYNEIN HEAVY CHAIN FAMILY PROTEIN"/>
    <property type="match status" value="1"/>
</dbReference>
<accession>H9GRX1</accession>
<dbReference type="InterPro" id="IPR013602">
    <property type="entry name" value="Dynein_heavy_linker"/>
</dbReference>
<reference evidence="10" key="2">
    <citation type="submission" date="2025-08" db="UniProtKB">
        <authorList>
            <consortium name="Ensembl"/>
        </authorList>
    </citation>
    <scope>IDENTIFICATION</scope>
</reference>
<dbReference type="Pfam" id="PF12777">
    <property type="entry name" value="MT"/>
    <property type="match status" value="1"/>
</dbReference>
<dbReference type="GO" id="GO:0036156">
    <property type="term" value="C:inner dynein arm"/>
    <property type="evidence" value="ECO:0000318"/>
    <property type="project" value="GO_Central"/>
</dbReference>
<dbReference type="Gene3D" id="3.40.50.300">
    <property type="entry name" value="P-loop containing nucleotide triphosphate hydrolases"/>
    <property type="match status" value="5"/>
</dbReference>
<dbReference type="GO" id="GO:0030317">
    <property type="term" value="P:flagellated sperm motility"/>
    <property type="evidence" value="ECO:0000318"/>
    <property type="project" value="GO_Central"/>
</dbReference>
<dbReference type="InterPro" id="IPR024743">
    <property type="entry name" value="Dynein_HC_stalk"/>
</dbReference>
<dbReference type="SUPFAM" id="SSF52540">
    <property type="entry name" value="P-loop containing nucleoside triphosphate hydrolases"/>
    <property type="match status" value="2"/>
</dbReference>
<feature type="domain" description="Dynein heavy chain AAA module D4" evidence="8">
    <location>
        <begin position="2768"/>
        <end position="3033"/>
    </location>
</feature>
<evidence type="ECO:0000256" key="1">
    <source>
        <dbReference type="ARBA" id="ARBA00008887"/>
    </source>
</evidence>
<feature type="coiled-coil region" evidence="3">
    <location>
        <begin position="3228"/>
        <end position="3269"/>
    </location>
</feature>
<dbReference type="Gene3D" id="1.20.920.20">
    <property type="match status" value="1"/>
</dbReference>
<feature type="domain" description="Dynein heavy chain AAA 5 extension" evidence="9">
    <location>
        <begin position="2155"/>
        <end position="2224"/>
    </location>
</feature>
<reference evidence="10" key="3">
    <citation type="submission" date="2025-09" db="UniProtKB">
        <authorList>
            <consortium name="Ensembl"/>
        </authorList>
    </citation>
    <scope>IDENTIFICATION</scope>
</reference>
<dbReference type="GO" id="GO:0005524">
    <property type="term" value="F:ATP binding"/>
    <property type="evidence" value="ECO:0007669"/>
    <property type="project" value="InterPro"/>
</dbReference>
<dbReference type="GO" id="GO:0036126">
    <property type="term" value="C:sperm flagellum"/>
    <property type="evidence" value="ECO:0000318"/>
    <property type="project" value="GO_Central"/>
</dbReference>
<protein>
    <submittedName>
        <fullName evidence="10">Dynein heavy chain domain 1</fullName>
    </submittedName>
</protein>
<dbReference type="Pfam" id="PF08393">
    <property type="entry name" value="DHC_N2"/>
    <property type="match status" value="1"/>
</dbReference>
<dbReference type="GO" id="GO:0120316">
    <property type="term" value="P:sperm flagellum assembly"/>
    <property type="evidence" value="ECO:0007669"/>
    <property type="project" value="Ensembl"/>
</dbReference>
<dbReference type="Bgee" id="ENSACAG00000022551">
    <property type="expression patterns" value="Expressed in embryonic post-anal tail and 5 other cell types or tissues"/>
</dbReference>
<feature type="region of interest" description="Disordered" evidence="4">
    <location>
        <begin position="2645"/>
        <end position="2703"/>
    </location>
</feature>
<organism evidence="10 11">
    <name type="scientific">Anolis carolinensis</name>
    <name type="common">Green anole</name>
    <name type="synonym">American chameleon</name>
    <dbReference type="NCBI Taxonomy" id="28377"/>
    <lineage>
        <taxon>Eukaryota</taxon>
        <taxon>Metazoa</taxon>
        <taxon>Chordata</taxon>
        <taxon>Craniata</taxon>
        <taxon>Vertebrata</taxon>
        <taxon>Euteleostomi</taxon>
        <taxon>Lepidosauria</taxon>
        <taxon>Squamata</taxon>
        <taxon>Bifurcata</taxon>
        <taxon>Unidentata</taxon>
        <taxon>Episquamata</taxon>
        <taxon>Toxicofera</taxon>
        <taxon>Iguania</taxon>
        <taxon>Dactyloidae</taxon>
        <taxon>Anolis</taxon>
    </lineage>
</organism>
<sequence>NPPLRIRNIAFKAPPTDGPAVPPHEDSTWARSVRRRLAVDLREVGHPEPGHVEALVAELLAVLGAVLRRSSRGAWLRMMEALRLVAPFRALLSGRPELTPFLEGLFFQFQCSRAMVSDLDVLGAVARAFPQDCALLWAPPRAAYPRDPDDPATVLPPAQEPLFAGMPCPFAAKWDMAPDNREVDPVSLQELQRSLGPVGSQVVQKEAAPGSLGIMALALATDVPTQFLEEPSSTKEEKKEEEKMAGAGASPGKGPPMTGLQAAELFATNRHAGRIGFLYLNVAPNRHFRPYDLVAVPKHLTHPHHYVFSPFGVLHVRPREGSEACSLGEWHREAVLWQLLQYIPFFRLYLVRKRLKRTQKLRLHLLQAVPHFGAALLQISRLLQELCSAHWLPINDVRCYSFPELQNALVQERSLTEGLLRRFLLLCSSILELVRDDTYKMVHGMQTRVENYKLYITRESLYKQRMQFEGLQSRLREAESWLQRLGLLALLANFLICQTLVSAIQEDTVAFVGLLQWLIPIPLLLSRLCLLGVPFSKPEPFLSVSSPLAAISVIGRSLSTLKGSPSDLAAELERLEPLPTPILCGEEPQLVHRLDLKAFGGLEVVGHRLRSEYPLLSREQLEQDLRSDGVIQEALATQQDLLKAALGETQMLCQEYAWLGEIYLFVHSWGPDHLESMKGWPAEEYVNRVVKLRSWVARVQNVPHEVVTYNRLLLVDCCGIHQDILPLLDSINKDILSLLLSETTQRSEVFIAELTAVLQLYMTMGNNDILTIAKCSQKVGCHWDLHTAPFSALPLPLSSFGEGGTILMDTWDAFVFQQREVSDFIVSRRLSIIAELNSSLLKALGELHEMLAMVTVGRFLDSAQNPRAMEEELQALLRHFQSTIPVALCAPFTGDAMDVSFIAGKQSVIEIQARIWQLYRIISEQITEWKCLAFAKFSPSLAMEKTEEWQKEVISIERCLPSNHPVLQACLRKIANFQKYLPLLLKLGSHFLKLSCWKEIFAGEALLSLLFTLGQLLSYPLLEYSDAIFRVYAWEKSRHYARDNLYRLQRIWTEKQFRLVNFILNVPYQEQQPERFRRPISGRTHANKVEYISKDSGTYVLSDIAELKTSLQNSLLTLQNIILACTHGRVGLTLPCHLVPWPPDSLLEAWVSFQQKWVFLNIVLYEMNISLPSAELDSKFQRVDALFREVMQVTCNDPLVLSCVRVALGKCRDSRFVGSCLQSAFVEGSADLLLIIQALDYVLEATRMGFPRLFFLSNEEVVAMMATASEPADASAWAQRCFPGVRQLVLNVPSVIQDRSTFSVEPPVVEVKGLEGDHKEKLKLCHLVPISRKATQWLCALEQRMKETVFYQIQECVAQRLALHSQLDLPFERRPGPMELPLHLLAENWATLGRTFPSQCVLLAEEALWRVAAEEALVDPDRKPVLQLKMILKLEALTHYVRNYRSSHGWNPHEDQLGMLLGALITLTIHQRDLFSQLLECSVSSPQAFEWARQFKYHVVLHRDKAHVAGLPSSSPWVGSPPGCWAEVLDSQFQYGYEFLGPSLRLLGSPSLSRTLLGLLLALDEFRCGGLLGAPDTGKSHTMQGLAQALGRHLVLLSCSVQMSISCLSRYLCGAVHAGALLVLEAAEQLETAVLSAFTQRLVDLQRMCLSLQTSRLGTDEAEPYQPGVLGNILFGGRLLRVRETYGCVATLEHLPEALHLAVRPVALFPPDLTRLAEVTLLAAGFREATRLAEKLTAFLRMGGELGPGTPRSCPTLLREVIGMTINILFAPQSGQTLSRVRSKHSARTTFFLGLDEEPAMVKALYLSPLLNSPECPRLQIARELLHEIFPSASLQPQEAQMPARLQSALMAQLHEDRLHPDPRFVGFASLVFQALQGTAGVVLLGPSGGGKSTVWRALAKAQSRLAASDATHGGPPPVSTVCLWPNALSVVELMGSLEGSLWQDGVLSRLLQRAATSALAGGTDTDGTQQWLVLDGAACPEWLEPISSIFSARPSLTLPNGQHLQAPENVKFLFEMPDASGVPPSVCAHCTLLHCAATSVWRAMLSSALTPAYRKYSLTQEDLALLRELAEELFPPTLAFAREHYCSVLLPHSHPQNPVAEGIQETTTFTRILHALLQQYVRRDTAKPLPAPTSLPTGEWPFTGSGDRSAYSIADHHRLLVQSIFVFAYIWGFGSHLHSRHWPCFDRFVRRTLLSSNCLIELPPADSVFDLCPVVESGRLEPFKGSFLSQRVKVNPGSFSVLPQYERVLFVVDLLLSADHPVLLVGEPGSGKSSFAEMLVQPNYLYHRVCLTPALSASHLRHLMLRRFLSTAREKGLFPGGKQARGMAAKAGSLFLVEDLHMAFVDPTRGSSPVAETLRQALTQQQFYHAETLELQQCPATSFNCFGTLSVPMTGARPICPRFGRLFSTVGLPPVTRDSLFCMYTGTVFTWLEKFPMLTRHGDLASSIVRATVEAYEAARKQFQPSPACCLFQFSLHAIQKVIKGMLLLRPRPGIHLSSPLDDSSSKAVVSRRTSGMSRLHTGPGYTTVLTVRLIVRLWIHESLRVFSDPLRGKHQRELCGHVLGEIAMANFCAKRQVGCMVPSSVTQASHLPSRGNVTFQLSSISGVCVTEDEMPDKEDLLLSAHFEQGFCCTDKWDYSDPWDPVEQAPPLALDRPAPAPKTDPSPMPVLECESAEVETEDPEPHASPRRPSSVRVKHRSLTSRKEISGPLLPSHLLLLQGESVRDIVFSKDLGTDAYSPTAHNPYQEKLWKALESQLAPSIPPDFLLCTEGLRHIVRLSRLLCGPDRHAALVSFSRCTGRQTLVTLVARATDSLVMELPAKADEAETLGFMRLATWKAAVKGARVLLLVHPGMRLASLHLVLALMAEGTCPGLYGPDDAVSIIPAMLHENPAIKRTMRDEIILQKFFQFVRSNLHVLLLLGGPRPIALPPLTAVALGQLLCCLEVYQPWSQASLEEVASKHFKKHLKQPTRLTRGRQLPSLNAHKDLLRRLTKAAARFHSSAVAHAAFLNTHLPLVSPKSLLDFLDTFIVLLDSMQEKCSKQMESGSQQALSYTPNHIVSFNPPSRPPFSSRLFPALFSQVRQDYQTAVAMLHLHDVEELRSYRQPPATVVRVTDILCLMFQQEPGWESAKMLLNREDFYQDLVFYPKENISTELFRALGQALAVENFTVDFLKNISQAVAALWQWISAIYRYHSALRNWQPAMMQLERCDVQLNTEKNQLGDRRLHAEQLKEATEARIQELKEKQERQEKLVQQLTQSLQAKEEASTVENSVAEHLANWTTLIKVRTRKDTMYGNTLLCAATVSYLGPFPPSRREELLEKWQALLAGCEVPLEPDDIRRTLQEGLPCPGPAPLGPPLLEAQRPLDLLSLLSSPGEQRIWDRLRKPKDPESRLMATILLSSLHAQAHRWPLLVDPNGQALVWLLSTPSLEHQCSLGPFADSPVLLMNFEKNVPWCPTLRQLMQKKSFWGTEGLVLPAKAAELQQEKEEQEEEEVKVLPSFQLYLCTELPFESLAAGEGTPLSGPAGSRDWGHLAEDALPASLLNSSWCRWTSGVSSCVCSVCL</sequence>
<dbReference type="GO" id="GO:0008569">
    <property type="term" value="F:minus-end-directed microtubule motor activity"/>
    <property type="evidence" value="ECO:0000318"/>
    <property type="project" value="GO_Central"/>
</dbReference>
<dbReference type="InParanoid" id="H9GRX1"/>
<dbReference type="PANTHER" id="PTHR10676:SF359">
    <property type="entry name" value="DYNEIN HEAVY CHAIN DOMAIN-CONTAINING PROTEIN 1"/>
    <property type="match status" value="1"/>
</dbReference>
<evidence type="ECO:0000313" key="10">
    <source>
        <dbReference type="Ensembl" id="ENSACAP00000019061.2"/>
    </source>
</evidence>
<dbReference type="GO" id="GO:0051959">
    <property type="term" value="F:dynein light intermediate chain binding"/>
    <property type="evidence" value="ECO:0000318"/>
    <property type="project" value="GO_Central"/>
</dbReference>
<dbReference type="Gene3D" id="1.10.472.130">
    <property type="match status" value="1"/>
</dbReference>
<feature type="domain" description="Dynein heavy chain coiled coil stalk" evidence="7">
    <location>
        <begin position="3089"/>
        <end position="3325"/>
    </location>
</feature>
<dbReference type="InterPro" id="IPR042228">
    <property type="entry name" value="Dynein_linker_3"/>
</dbReference>
<dbReference type="HOGENOM" id="CLU_296401_0_0_1"/>
<feature type="compositionally biased region" description="Low complexity" evidence="4">
    <location>
        <begin position="245"/>
        <end position="256"/>
    </location>
</feature>
<dbReference type="InterPro" id="IPR041466">
    <property type="entry name" value="Dynein_AAA5_ext"/>
</dbReference>
<dbReference type="Gene3D" id="1.20.920.30">
    <property type="match status" value="1"/>
</dbReference>
<name>H9GRX1_ANOCA</name>
<proteinExistence type="inferred from homology"/>
<dbReference type="Gene3D" id="1.20.58.1120">
    <property type="match status" value="1"/>
</dbReference>
<evidence type="ECO:0000259" key="6">
    <source>
        <dbReference type="Pfam" id="PF12774"/>
    </source>
</evidence>
<evidence type="ECO:0000259" key="5">
    <source>
        <dbReference type="Pfam" id="PF08393"/>
    </source>
</evidence>
<evidence type="ECO:0000256" key="3">
    <source>
        <dbReference type="SAM" id="Coils"/>
    </source>
</evidence>
<feature type="compositionally biased region" description="Basic and acidic residues" evidence="4">
    <location>
        <begin position="232"/>
        <end position="244"/>
    </location>
</feature>
<reference evidence="10" key="1">
    <citation type="submission" date="2009-12" db="EMBL/GenBank/DDBJ databases">
        <title>The Genome Sequence of Anolis carolinensis (Green Anole Lizard).</title>
        <authorList>
            <consortium name="The Genome Sequencing Platform"/>
            <person name="Di Palma F."/>
            <person name="Alfoldi J."/>
            <person name="Heiman D."/>
            <person name="Young S."/>
            <person name="Grabherr M."/>
            <person name="Johnson J."/>
            <person name="Lander E.S."/>
            <person name="Lindblad-Toh K."/>
        </authorList>
    </citation>
    <scope>NUCLEOTIDE SEQUENCE [LARGE SCALE GENOMIC DNA]</scope>
    <source>
        <strain evidence="10">JBL SC #1</strain>
    </source>
</reference>
<evidence type="ECO:0000259" key="7">
    <source>
        <dbReference type="Pfam" id="PF12777"/>
    </source>
</evidence>
<dbReference type="Gene3D" id="3.20.180.20">
    <property type="entry name" value="Dynein heavy chain, N-terminal domain 2"/>
    <property type="match status" value="1"/>
</dbReference>
<evidence type="ECO:0000313" key="11">
    <source>
        <dbReference type="Proteomes" id="UP000001646"/>
    </source>
</evidence>
<dbReference type="GO" id="GO:0045505">
    <property type="term" value="F:dynein intermediate chain binding"/>
    <property type="evidence" value="ECO:0000318"/>
    <property type="project" value="GO_Central"/>
</dbReference>
<evidence type="ECO:0000256" key="2">
    <source>
        <dbReference type="ARBA" id="ARBA00023054"/>
    </source>
</evidence>
<evidence type="ECO:0000259" key="9">
    <source>
        <dbReference type="Pfam" id="PF17852"/>
    </source>
</evidence>
<evidence type="ECO:0000259" key="8">
    <source>
        <dbReference type="Pfam" id="PF12780"/>
    </source>
</evidence>
<dbReference type="Proteomes" id="UP000001646">
    <property type="component" value="Unplaced"/>
</dbReference>
<dbReference type="Ensembl" id="ENSACAT00000028405.2">
    <property type="protein sequence ID" value="ENSACAP00000019061.2"/>
    <property type="gene ID" value="ENSACAG00000022551.2"/>
</dbReference>
<dbReference type="InterPro" id="IPR026983">
    <property type="entry name" value="DHC"/>
</dbReference>
<evidence type="ECO:0000256" key="4">
    <source>
        <dbReference type="SAM" id="MobiDB-lite"/>
    </source>
</evidence>
<dbReference type="InterPro" id="IPR035699">
    <property type="entry name" value="AAA_6"/>
</dbReference>
<dbReference type="STRING" id="28377.ENSACAP00000019061"/>
<feature type="domain" description="Dynein heavy chain linker" evidence="5">
    <location>
        <begin position="910"/>
        <end position="1356"/>
    </location>
</feature>
<keyword evidence="2 3" id="KW-0175">Coiled coil</keyword>
<dbReference type="InterPro" id="IPR024317">
    <property type="entry name" value="Dynein_heavy_chain_D4_dom"/>
</dbReference>